<dbReference type="PANTHER" id="PTHR43149:SF1">
    <property type="entry name" value="DELTA(3,5)-DELTA(2,4)-DIENOYL-COA ISOMERASE, MITOCHONDRIAL"/>
    <property type="match status" value="1"/>
</dbReference>
<dbReference type="InterPro" id="IPR045002">
    <property type="entry name" value="Ech1-like"/>
</dbReference>
<dbReference type="InterPro" id="IPR029045">
    <property type="entry name" value="ClpP/crotonase-like_dom_sf"/>
</dbReference>
<accession>A0A4Q4ZDW0</accession>
<dbReference type="UniPathway" id="UPA00659"/>
<comment type="similarity">
    <text evidence="2 6">Belongs to the enoyl-CoA hydratase/isomerase family.</text>
</comment>
<dbReference type="PANTHER" id="PTHR43149">
    <property type="entry name" value="ENOYL-COA HYDRATASE"/>
    <property type="match status" value="1"/>
</dbReference>
<dbReference type="NCBIfam" id="NF005699">
    <property type="entry name" value="PRK07509.1"/>
    <property type="match status" value="1"/>
</dbReference>
<keyword evidence="4" id="KW-0443">Lipid metabolism</keyword>
<evidence type="ECO:0000256" key="4">
    <source>
        <dbReference type="ARBA" id="ARBA00023098"/>
    </source>
</evidence>
<evidence type="ECO:0000256" key="2">
    <source>
        <dbReference type="ARBA" id="ARBA00005254"/>
    </source>
</evidence>
<keyword evidence="3" id="KW-0276">Fatty acid metabolism</keyword>
<proteinExistence type="inferred from homology"/>
<dbReference type="GO" id="GO:0006635">
    <property type="term" value="P:fatty acid beta-oxidation"/>
    <property type="evidence" value="ECO:0007669"/>
    <property type="project" value="UniProtKB-UniPathway"/>
</dbReference>
<evidence type="ECO:0000313" key="7">
    <source>
        <dbReference type="EMBL" id="RYP86227.1"/>
    </source>
</evidence>
<name>A0A4Q4ZDW0_9ACTN</name>
<evidence type="ECO:0000256" key="5">
    <source>
        <dbReference type="ARBA" id="ARBA00023235"/>
    </source>
</evidence>
<comment type="caution">
    <text evidence="7">The sequence shown here is derived from an EMBL/GenBank/DDBJ whole genome shotgun (WGS) entry which is preliminary data.</text>
</comment>
<dbReference type="Pfam" id="PF00378">
    <property type="entry name" value="ECH_1"/>
    <property type="match status" value="1"/>
</dbReference>
<sequence length="270" mass="29174">MAAPQSQLVTCTVSDGIAHVRLNRPDKLNGLTLQTLDELVATARILRGDRTLRAVVLSGEGSSFCAGLDFGTVLEQPANIVKAFVPRPWRGTNTFQEACWAWRRLPVPVIAAVHGHCFGGGVQIALAADFRFATPDSEWSVLEARWGLIPDMSGIQSLKELVGIDTAKRLTMTGTRISGKEAADLGLVTELAADPVAAAEEFAREIATRSPDSVAAAKRLFNRSWTSGPRATFARERLEQAYLLFAANTKAAQKAAFAKRDATFGPRGRR</sequence>
<evidence type="ECO:0000256" key="3">
    <source>
        <dbReference type="ARBA" id="ARBA00022832"/>
    </source>
</evidence>
<dbReference type="Gene3D" id="1.10.12.10">
    <property type="entry name" value="Lyase 2-enoyl-coa Hydratase, Chain A, domain 2"/>
    <property type="match status" value="1"/>
</dbReference>
<dbReference type="InterPro" id="IPR001753">
    <property type="entry name" value="Enoyl-CoA_hydra/iso"/>
</dbReference>
<dbReference type="CDD" id="cd06558">
    <property type="entry name" value="crotonase-like"/>
    <property type="match status" value="1"/>
</dbReference>
<dbReference type="PROSITE" id="PS00166">
    <property type="entry name" value="ENOYL_COA_HYDRATASE"/>
    <property type="match status" value="1"/>
</dbReference>
<dbReference type="SUPFAM" id="SSF52096">
    <property type="entry name" value="ClpP/crotonase"/>
    <property type="match status" value="1"/>
</dbReference>
<dbReference type="AlphaFoldDB" id="A0A4Q4ZDW0"/>
<dbReference type="OrthoDB" id="8452484at2"/>
<keyword evidence="8" id="KW-1185">Reference proteome</keyword>
<dbReference type="EMBL" id="SDKM01000012">
    <property type="protein sequence ID" value="RYP86227.1"/>
    <property type="molecule type" value="Genomic_DNA"/>
</dbReference>
<gene>
    <name evidence="7" type="ORF">EKO23_09725</name>
</gene>
<dbReference type="GO" id="GO:0016853">
    <property type="term" value="F:isomerase activity"/>
    <property type="evidence" value="ECO:0007669"/>
    <property type="project" value="UniProtKB-KW"/>
</dbReference>
<dbReference type="Proteomes" id="UP000295198">
    <property type="component" value="Unassembled WGS sequence"/>
</dbReference>
<evidence type="ECO:0000256" key="1">
    <source>
        <dbReference type="ARBA" id="ARBA00005005"/>
    </source>
</evidence>
<comment type="pathway">
    <text evidence="1">Lipid metabolism; fatty acid beta-oxidation.</text>
</comment>
<dbReference type="InterPro" id="IPR014748">
    <property type="entry name" value="Enoyl-CoA_hydra_C"/>
</dbReference>
<reference evidence="7 8" key="1">
    <citation type="submission" date="2019-01" db="EMBL/GenBank/DDBJ databases">
        <title>Nocardioides guangzhouensis sp. nov., an actinobacterium isolated from soil.</title>
        <authorList>
            <person name="Fu Y."/>
            <person name="Cai Y."/>
            <person name="Lin Z."/>
            <person name="Chen P."/>
        </authorList>
    </citation>
    <scope>NUCLEOTIDE SEQUENCE [LARGE SCALE GENOMIC DNA]</scope>
    <source>
        <strain evidence="7 8">130</strain>
    </source>
</reference>
<organism evidence="7 8">
    <name type="scientific">Nocardioides guangzhouensis</name>
    <dbReference type="NCBI Taxonomy" id="2497878"/>
    <lineage>
        <taxon>Bacteria</taxon>
        <taxon>Bacillati</taxon>
        <taxon>Actinomycetota</taxon>
        <taxon>Actinomycetes</taxon>
        <taxon>Propionibacteriales</taxon>
        <taxon>Nocardioidaceae</taxon>
        <taxon>Nocardioides</taxon>
    </lineage>
</organism>
<protein>
    <submittedName>
        <fullName evidence="7">Crotonase/enoyl-CoA hydratase family protein</fullName>
    </submittedName>
</protein>
<keyword evidence="5" id="KW-0413">Isomerase</keyword>
<dbReference type="InterPro" id="IPR018376">
    <property type="entry name" value="Enoyl-CoA_hyd/isom_CS"/>
</dbReference>
<evidence type="ECO:0000256" key="6">
    <source>
        <dbReference type="RuleBase" id="RU003707"/>
    </source>
</evidence>
<dbReference type="Gene3D" id="3.90.226.10">
    <property type="entry name" value="2-enoyl-CoA Hydratase, Chain A, domain 1"/>
    <property type="match status" value="1"/>
</dbReference>
<evidence type="ECO:0000313" key="8">
    <source>
        <dbReference type="Proteomes" id="UP000295198"/>
    </source>
</evidence>
<dbReference type="RefSeq" id="WP_134716671.1">
    <property type="nucleotide sequence ID" value="NZ_SDKM01000012.1"/>
</dbReference>